<dbReference type="InterPro" id="IPR023210">
    <property type="entry name" value="NADP_OxRdtase_dom"/>
</dbReference>
<protein>
    <submittedName>
        <fullName evidence="2">Aldo/keto reductase</fullName>
    </submittedName>
</protein>
<evidence type="ECO:0000313" key="3">
    <source>
        <dbReference type="Proteomes" id="UP001469365"/>
    </source>
</evidence>
<feature type="domain" description="NADP-dependent oxidoreductase" evidence="1">
    <location>
        <begin position="15"/>
        <end position="290"/>
    </location>
</feature>
<dbReference type="InterPro" id="IPR050523">
    <property type="entry name" value="AKR_Detox_Biosynth"/>
</dbReference>
<organism evidence="2 3">
    <name type="scientific">Paenibacillus filicis</name>
    <dbReference type="NCBI Taxonomy" id="669464"/>
    <lineage>
        <taxon>Bacteria</taxon>
        <taxon>Bacillati</taxon>
        <taxon>Bacillota</taxon>
        <taxon>Bacilli</taxon>
        <taxon>Bacillales</taxon>
        <taxon>Paenibacillaceae</taxon>
        <taxon>Paenibacillus</taxon>
    </lineage>
</organism>
<accession>A0ABU9DIW5</accession>
<dbReference type="RefSeq" id="WP_341414746.1">
    <property type="nucleotide sequence ID" value="NZ_JBBPCC010000003.1"/>
</dbReference>
<dbReference type="InterPro" id="IPR020471">
    <property type="entry name" value="AKR"/>
</dbReference>
<sequence>MERVQLAEGLSFSRLVHGHWRLADWSLRPEQILELVEYDLELGISTLDHADIYGNYSCEALFGQALALKPELRSQIELVTKCGIMLRSDERPAHKLKHYDTSHAHIIASVESSLSNLQTDYIDLLLIHRPDPLMNPSEIAEAFAKLKQEGKVRSFGVSNFTPAQFNMLQSYLDIPLVTNQIEISAATPEPFLDGSLDHCLERRILPMAWSPLAGGQLFQPDNLKFQGLLSAVSRVAEELEADSIDQVLYAWLLHHPARILPIIGSGNKDRIAAAAASLRLQLSRQQWFEIWQASLGHEVS</sequence>
<evidence type="ECO:0000313" key="2">
    <source>
        <dbReference type="EMBL" id="MEK8127693.1"/>
    </source>
</evidence>
<dbReference type="Proteomes" id="UP001469365">
    <property type="component" value="Unassembled WGS sequence"/>
</dbReference>
<name>A0ABU9DIW5_9BACL</name>
<keyword evidence="3" id="KW-1185">Reference proteome</keyword>
<dbReference type="PANTHER" id="PTHR43364">
    <property type="entry name" value="NADH-SPECIFIC METHYLGLYOXAL REDUCTASE-RELATED"/>
    <property type="match status" value="1"/>
</dbReference>
<dbReference type="InterPro" id="IPR036812">
    <property type="entry name" value="NAD(P)_OxRdtase_dom_sf"/>
</dbReference>
<dbReference type="Pfam" id="PF00248">
    <property type="entry name" value="Aldo_ket_red"/>
    <property type="match status" value="1"/>
</dbReference>
<dbReference type="CDD" id="cd19092">
    <property type="entry name" value="AKR_BsYcsN_EcYdhF-like"/>
    <property type="match status" value="1"/>
</dbReference>
<proteinExistence type="predicted"/>
<dbReference type="PRINTS" id="PR00069">
    <property type="entry name" value="ALDKETRDTASE"/>
</dbReference>
<dbReference type="Gene3D" id="3.20.20.100">
    <property type="entry name" value="NADP-dependent oxidoreductase domain"/>
    <property type="match status" value="1"/>
</dbReference>
<gene>
    <name evidence="2" type="ORF">WMW72_07150</name>
</gene>
<dbReference type="EMBL" id="JBBPCC010000003">
    <property type="protein sequence ID" value="MEK8127693.1"/>
    <property type="molecule type" value="Genomic_DNA"/>
</dbReference>
<evidence type="ECO:0000259" key="1">
    <source>
        <dbReference type="Pfam" id="PF00248"/>
    </source>
</evidence>
<dbReference type="PANTHER" id="PTHR43364:SF1">
    <property type="entry name" value="OXIDOREDUCTASE YDHF"/>
    <property type="match status" value="1"/>
</dbReference>
<reference evidence="2 3" key="1">
    <citation type="submission" date="2024-04" db="EMBL/GenBank/DDBJ databases">
        <title>draft genome sequnece of Paenibacillus filicis.</title>
        <authorList>
            <person name="Kim D.-U."/>
        </authorList>
    </citation>
    <scope>NUCLEOTIDE SEQUENCE [LARGE SCALE GENOMIC DNA]</scope>
    <source>
        <strain evidence="2 3">KACC14197</strain>
    </source>
</reference>
<dbReference type="SUPFAM" id="SSF51430">
    <property type="entry name" value="NAD(P)-linked oxidoreductase"/>
    <property type="match status" value="1"/>
</dbReference>
<comment type="caution">
    <text evidence="2">The sequence shown here is derived from an EMBL/GenBank/DDBJ whole genome shotgun (WGS) entry which is preliminary data.</text>
</comment>